<sequence length="236" mass="26693">MRESSSQVGECEMIRLHSREACLMNPDRSEGSPKSKRRKRIWSFWWKPPLKWVKSDLVNCLEELMQSVENRTNHMMSQSLTEASDCKHVEAKGMAKIFGQYSESIFCQYLKSELSRACRVDVVWDIFGDLNSLKSQARGYREDTKKDPDNRVDTEAVVLAVSTVSELGGGLELWVAFRTGKDFVGSIAAHEIVNLFAQRDAMQNYLCSISTDGLRYGRPIFNTLGNALLGKSGSHQ</sequence>
<dbReference type="Proteomes" id="UP001283361">
    <property type="component" value="Unassembled WGS sequence"/>
</dbReference>
<comment type="caution">
    <text evidence="1">The sequence shown here is derived from an EMBL/GenBank/DDBJ whole genome shotgun (WGS) entry which is preliminary data.</text>
</comment>
<dbReference type="AlphaFoldDB" id="A0AAE1DN51"/>
<organism evidence="1 2">
    <name type="scientific">Elysia crispata</name>
    <name type="common">lettuce slug</name>
    <dbReference type="NCBI Taxonomy" id="231223"/>
    <lineage>
        <taxon>Eukaryota</taxon>
        <taxon>Metazoa</taxon>
        <taxon>Spiralia</taxon>
        <taxon>Lophotrochozoa</taxon>
        <taxon>Mollusca</taxon>
        <taxon>Gastropoda</taxon>
        <taxon>Heterobranchia</taxon>
        <taxon>Euthyneura</taxon>
        <taxon>Panpulmonata</taxon>
        <taxon>Sacoglossa</taxon>
        <taxon>Placobranchoidea</taxon>
        <taxon>Plakobranchidae</taxon>
        <taxon>Elysia</taxon>
    </lineage>
</organism>
<accession>A0AAE1DN51</accession>
<name>A0AAE1DN51_9GAST</name>
<keyword evidence="2" id="KW-1185">Reference proteome</keyword>
<protein>
    <submittedName>
        <fullName evidence="1">Uncharacterized protein</fullName>
    </submittedName>
</protein>
<gene>
    <name evidence="1" type="ORF">RRG08_035274</name>
</gene>
<proteinExistence type="predicted"/>
<evidence type="ECO:0000313" key="1">
    <source>
        <dbReference type="EMBL" id="KAK3776699.1"/>
    </source>
</evidence>
<dbReference type="EMBL" id="JAWDGP010003187">
    <property type="protein sequence ID" value="KAK3776699.1"/>
    <property type="molecule type" value="Genomic_DNA"/>
</dbReference>
<reference evidence="1" key="1">
    <citation type="journal article" date="2023" name="G3 (Bethesda)">
        <title>A reference genome for the long-term kleptoplast-retaining sea slug Elysia crispata morphotype clarki.</title>
        <authorList>
            <person name="Eastman K.E."/>
            <person name="Pendleton A.L."/>
            <person name="Shaikh M.A."/>
            <person name="Suttiyut T."/>
            <person name="Ogas R."/>
            <person name="Tomko P."/>
            <person name="Gavelis G."/>
            <person name="Widhalm J.R."/>
            <person name="Wisecaver J.H."/>
        </authorList>
    </citation>
    <scope>NUCLEOTIDE SEQUENCE</scope>
    <source>
        <strain evidence="1">ECLA1</strain>
    </source>
</reference>
<evidence type="ECO:0000313" key="2">
    <source>
        <dbReference type="Proteomes" id="UP001283361"/>
    </source>
</evidence>